<dbReference type="PIRSF" id="PIRSF017082">
    <property type="entry name" value="YflP"/>
    <property type="match status" value="1"/>
</dbReference>
<dbReference type="AlphaFoldDB" id="A0A7L5BYT1"/>
<gene>
    <name evidence="3" type="ORF">G5B40_09595</name>
</gene>
<feature type="signal peptide" evidence="2">
    <location>
        <begin position="1"/>
        <end position="27"/>
    </location>
</feature>
<dbReference type="RefSeq" id="WP_165097913.1">
    <property type="nucleotide sequence ID" value="NZ_CP049056.1"/>
</dbReference>
<dbReference type="Pfam" id="PF03401">
    <property type="entry name" value="TctC"/>
    <property type="match status" value="1"/>
</dbReference>
<sequence length="318" mass="33985">MRPLVSKLVAAAALASAAVLPAGVVKAEYPTKPIEWIIMWSAGGGADTATRIFTKYFEKELGQTVVVRNVTGASGTVGYLTAKAARPDGYTVVSALSDLPKYKPLGTKGIEVDDFDIIGSFAVESPILVARADSDIHSLEDFIEKAKANPGEVTVGVSNIGGVHHQPVVLLEEAAGIDAPVIAHDGSPQMNAALLGGHVDIISSWVKQSLSNVQAGDMNYIAYFGAERLEAFPDVPTAKELGYDIVWEHSYGLGAPKGIPEEAKEKLLAAMKKVWANPDFAADMRKVGLTLHTRGPEYYDELKATEKAMDHVVELMNQ</sequence>
<accession>A0A7L5BYT1</accession>
<dbReference type="CDD" id="cd07012">
    <property type="entry name" value="PBP2_Bug_TTT"/>
    <property type="match status" value="1"/>
</dbReference>
<dbReference type="InterPro" id="IPR005064">
    <property type="entry name" value="BUG"/>
</dbReference>
<protein>
    <submittedName>
        <fullName evidence="3">Tripartite tricarboxylate transporter substrate binding protein</fullName>
    </submittedName>
</protein>
<dbReference type="InterPro" id="IPR042100">
    <property type="entry name" value="Bug_dom1"/>
</dbReference>
<evidence type="ECO:0000256" key="1">
    <source>
        <dbReference type="ARBA" id="ARBA00006987"/>
    </source>
</evidence>
<dbReference type="Proteomes" id="UP000503336">
    <property type="component" value="Chromosome"/>
</dbReference>
<reference evidence="3 4" key="1">
    <citation type="submission" date="2020-02" db="EMBL/GenBank/DDBJ databases">
        <title>complete genome sequence of Rhodobacteraceae bacterium.</title>
        <authorList>
            <person name="Park J."/>
            <person name="Kim Y.-S."/>
            <person name="Kim K.-H."/>
        </authorList>
    </citation>
    <scope>NUCLEOTIDE SEQUENCE [LARGE SCALE GENOMIC DNA]</scope>
    <source>
        <strain evidence="3 4">RR4-56</strain>
    </source>
</reference>
<evidence type="ECO:0000256" key="2">
    <source>
        <dbReference type="SAM" id="SignalP"/>
    </source>
</evidence>
<dbReference type="SUPFAM" id="SSF53850">
    <property type="entry name" value="Periplasmic binding protein-like II"/>
    <property type="match status" value="1"/>
</dbReference>
<organism evidence="3 4">
    <name type="scientific">Pikeienuella piscinae</name>
    <dbReference type="NCBI Taxonomy" id="2748098"/>
    <lineage>
        <taxon>Bacteria</taxon>
        <taxon>Pseudomonadati</taxon>
        <taxon>Pseudomonadota</taxon>
        <taxon>Alphaproteobacteria</taxon>
        <taxon>Rhodobacterales</taxon>
        <taxon>Paracoccaceae</taxon>
        <taxon>Pikeienuella</taxon>
    </lineage>
</organism>
<name>A0A7L5BYT1_9RHOB</name>
<comment type="similarity">
    <text evidence="1">Belongs to the UPF0065 (bug) family.</text>
</comment>
<evidence type="ECO:0000313" key="3">
    <source>
        <dbReference type="EMBL" id="QIE55677.1"/>
    </source>
</evidence>
<dbReference type="Gene3D" id="3.40.190.10">
    <property type="entry name" value="Periplasmic binding protein-like II"/>
    <property type="match status" value="1"/>
</dbReference>
<feature type="chain" id="PRO_5029632089" evidence="2">
    <location>
        <begin position="28"/>
        <end position="318"/>
    </location>
</feature>
<proteinExistence type="inferred from homology"/>
<dbReference type="PANTHER" id="PTHR42928">
    <property type="entry name" value="TRICARBOXYLATE-BINDING PROTEIN"/>
    <property type="match status" value="1"/>
</dbReference>
<dbReference type="PANTHER" id="PTHR42928:SF5">
    <property type="entry name" value="BLR1237 PROTEIN"/>
    <property type="match status" value="1"/>
</dbReference>
<evidence type="ECO:0000313" key="4">
    <source>
        <dbReference type="Proteomes" id="UP000503336"/>
    </source>
</evidence>
<dbReference type="EMBL" id="CP049056">
    <property type="protein sequence ID" value="QIE55677.1"/>
    <property type="molecule type" value="Genomic_DNA"/>
</dbReference>
<keyword evidence="4" id="KW-1185">Reference proteome</keyword>
<keyword evidence="2" id="KW-0732">Signal</keyword>
<dbReference type="KEGG" id="hdh:G5B40_09595"/>
<dbReference type="Gene3D" id="3.40.190.150">
    <property type="entry name" value="Bordetella uptake gene, domain 1"/>
    <property type="match status" value="1"/>
</dbReference>